<dbReference type="OrthoDB" id="194468at2759"/>
<evidence type="ECO:0000256" key="2">
    <source>
        <dbReference type="ARBA" id="ARBA00001965"/>
    </source>
</evidence>
<dbReference type="Proteomes" id="UP000659654">
    <property type="component" value="Unassembled WGS sequence"/>
</dbReference>
<keyword evidence="11" id="KW-0408">Iron</keyword>
<keyword evidence="9" id="KW-0369">Histidine metabolism</keyword>
<name>A0A1I7RSS5_BURXY</name>
<dbReference type="InterPro" id="IPR032466">
    <property type="entry name" value="Metal_Hydrolase"/>
</dbReference>
<evidence type="ECO:0000256" key="5">
    <source>
        <dbReference type="ARBA" id="ARBA00012864"/>
    </source>
</evidence>
<dbReference type="InterPro" id="IPR011059">
    <property type="entry name" value="Metal-dep_hydrolase_composite"/>
</dbReference>
<keyword evidence="8" id="KW-0378">Hydrolase</keyword>
<evidence type="ECO:0000313" key="17">
    <source>
        <dbReference type="Proteomes" id="UP000659654"/>
    </source>
</evidence>
<dbReference type="GO" id="GO:0019557">
    <property type="term" value="P:L-histidine catabolic process to glutamate and formate"/>
    <property type="evidence" value="ECO:0007669"/>
    <property type="project" value="UniProtKB-UniPathway"/>
</dbReference>
<dbReference type="SUPFAM" id="SSF51338">
    <property type="entry name" value="Composite domain of metallo-dependent hydrolases"/>
    <property type="match status" value="2"/>
</dbReference>
<evidence type="ECO:0000313" key="16">
    <source>
        <dbReference type="Proteomes" id="UP000095284"/>
    </source>
</evidence>
<feature type="region of interest" description="Disordered" evidence="12">
    <location>
        <begin position="548"/>
        <end position="567"/>
    </location>
</feature>
<sequence>MLLFNIKQIVQIVDNGTEFLAGKDMANVKVLNSADGSLAILTENGLVKEIGPYNVLRNKSKEQVDCHGGTVIPGLVDGHSHPVFAGDRVNEFAMKLAGATYMEVQKAGGGIHFTTEKTREASEDDLLKDFEIILSKMLSSGTTTLEAKSGYGLDTQTELKMLRVIETASKTSPVELSATFCGAHAVPKGSDEQKQTEIIIKEMIPTLTKEKQIGNLNTLENIDVFCEKNVFELESTRKILEAGIGAGLHVNIHADELYPLGGAELAAALQGRAASHLEEISDSGIQEMAKSGTVAVLLPTTAYILRLQPPPARKMIDNGVIVALGSDFNPNAHCLAMPMVMHLACVLFKMSMTEAIVAATLNAAKSIGRGKTHGAISVGRVADLVVIDAPRWEHLIYQFGSHKDLIRFVIKKGSVVYAKKTTPKSPVKSEAEAIGRAETWITSVNAIGMDWRWSVWLWFLAFVKGQGGCGGGVQWPPPPLYLPAPQPLFPPPLPCNPTPCRNCPPEKELPQLVPPPKLFPVAPEEYLNRIPFAPDKVVLKETKVTKVPDSNSSKTEDKPLILPPPIVPQVQTKPLTYTPYYPYGRPVYPTGPPPYQPFPYQPLPQPGCQPAPPLFPAPLPPIQLPPPPPPPPPAPLPPIQLPTLPPPQPFTLPPPIILPPLIPPPLLTCCTQCQPCAMIYPASQQSRGPKNFVAKTLQKEEVKVPADPFCSSQMLKRIMEKARNSTIAIAKLNIQREAESESRGSVYHVICSSTDLDYATRTEEYCTSEVTNGVCYAFKS</sequence>
<dbReference type="PANTHER" id="PTHR42752">
    <property type="entry name" value="IMIDAZOLONEPROPIONASE"/>
    <property type="match status" value="1"/>
</dbReference>
<feature type="domain" description="Amidohydrolase-related" evidence="13">
    <location>
        <begin position="70"/>
        <end position="416"/>
    </location>
</feature>
<dbReference type="PANTHER" id="PTHR42752:SF1">
    <property type="entry name" value="IMIDAZOLONEPROPIONASE-RELATED"/>
    <property type="match status" value="1"/>
</dbReference>
<dbReference type="Gene3D" id="2.30.40.10">
    <property type="entry name" value="Urease, subunit C, domain 1"/>
    <property type="match status" value="1"/>
</dbReference>
<dbReference type="GO" id="GO:0019556">
    <property type="term" value="P:L-histidine catabolic process to glutamate and formamide"/>
    <property type="evidence" value="ECO:0007669"/>
    <property type="project" value="UniProtKB-UniPathway"/>
</dbReference>
<comment type="similarity">
    <text evidence="4">Belongs to the metallo-dependent hydrolases superfamily. HutI family.</text>
</comment>
<dbReference type="WBParaSite" id="BXY_0377900.1">
    <property type="protein sequence ID" value="BXY_0377900.1"/>
    <property type="gene ID" value="BXY_0377900"/>
</dbReference>
<comment type="catalytic activity">
    <reaction evidence="1">
        <text>4-imidazolone-5-propanoate + H2O = N-formimidoyl-L-glutamate</text>
        <dbReference type="Rhea" id="RHEA:23660"/>
        <dbReference type="ChEBI" id="CHEBI:15377"/>
        <dbReference type="ChEBI" id="CHEBI:58928"/>
        <dbReference type="ChEBI" id="CHEBI:77893"/>
        <dbReference type="EC" id="3.5.2.7"/>
    </reaction>
</comment>
<evidence type="ECO:0000256" key="3">
    <source>
        <dbReference type="ARBA" id="ARBA00004758"/>
    </source>
</evidence>
<dbReference type="NCBIfam" id="TIGR01224">
    <property type="entry name" value="hutI"/>
    <property type="match status" value="1"/>
</dbReference>
<evidence type="ECO:0000256" key="10">
    <source>
        <dbReference type="ARBA" id="ARBA00022833"/>
    </source>
</evidence>
<dbReference type="EMBL" id="CAJFDI010000005">
    <property type="protein sequence ID" value="CAD5231564.1"/>
    <property type="molecule type" value="Genomic_DNA"/>
</dbReference>
<dbReference type="InterPro" id="IPR006680">
    <property type="entry name" value="Amidohydro-rel"/>
</dbReference>
<comment type="cofactor">
    <cofactor evidence="2">
        <name>Fe(3+)</name>
        <dbReference type="ChEBI" id="CHEBI:29034"/>
    </cofactor>
</comment>
<dbReference type="GO" id="GO:0005737">
    <property type="term" value="C:cytoplasm"/>
    <property type="evidence" value="ECO:0007669"/>
    <property type="project" value="InterPro"/>
</dbReference>
<dbReference type="SUPFAM" id="SSF51556">
    <property type="entry name" value="Metallo-dependent hydrolases"/>
    <property type="match status" value="1"/>
</dbReference>
<feature type="domain" description="Ground-like" evidence="14">
    <location>
        <begin position="707"/>
        <end position="778"/>
    </location>
</feature>
<dbReference type="EC" id="3.5.2.7" evidence="5"/>
<protein>
    <recommendedName>
        <fullName evidence="6">Probable imidazolonepropionase</fullName>
        <ecNumber evidence="5">3.5.2.7</ecNumber>
    </recommendedName>
</protein>
<dbReference type="AlphaFoldDB" id="A0A1I7RSS5"/>
<evidence type="ECO:0000256" key="1">
    <source>
        <dbReference type="ARBA" id="ARBA00000853"/>
    </source>
</evidence>
<evidence type="ECO:0000256" key="12">
    <source>
        <dbReference type="SAM" id="MobiDB-lite"/>
    </source>
</evidence>
<dbReference type="GO" id="GO:0046872">
    <property type="term" value="F:metal ion binding"/>
    <property type="evidence" value="ECO:0007669"/>
    <property type="project" value="UniProtKB-KW"/>
</dbReference>
<keyword evidence="10" id="KW-0862">Zinc</keyword>
<dbReference type="EMBL" id="CAJFCV020000005">
    <property type="protein sequence ID" value="CAG9122818.1"/>
    <property type="molecule type" value="Genomic_DNA"/>
</dbReference>
<evidence type="ECO:0000256" key="9">
    <source>
        <dbReference type="ARBA" id="ARBA00022808"/>
    </source>
</evidence>
<evidence type="ECO:0000313" key="18">
    <source>
        <dbReference type="WBParaSite" id="BXY_0377900.1"/>
    </source>
</evidence>
<dbReference type="SMR" id="A0A1I7RSS5"/>
<dbReference type="InterPro" id="IPR007284">
    <property type="entry name" value="Ground-like_dom"/>
</dbReference>
<dbReference type="Proteomes" id="UP000582659">
    <property type="component" value="Unassembled WGS sequence"/>
</dbReference>
<dbReference type="GO" id="GO:0050480">
    <property type="term" value="F:imidazolonepropionase activity"/>
    <property type="evidence" value="ECO:0007669"/>
    <property type="project" value="UniProtKB-EC"/>
</dbReference>
<accession>A0A1I7RSS5</accession>
<dbReference type="UniPathway" id="UPA00379">
    <property type="reaction ID" value="UER00551"/>
</dbReference>
<organism evidence="16 18">
    <name type="scientific">Bursaphelenchus xylophilus</name>
    <name type="common">Pinewood nematode worm</name>
    <name type="synonym">Aphelenchoides xylophilus</name>
    <dbReference type="NCBI Taxonomy" id="6326"/>
    <lineage>
        <taxon>Eukaryota</taxon>
        <taxon>Metazoa</taxon>
        <taxon>Ecdysozoa</taxon>
        <taxon>Nematoda</taxon>
        <taxon>Chromadorea</taxon>
        <taxon>Rhabditida</taxon>
        <taxon>Tylenchina</taxon>
        <taxon>Tylenchomorpha</taxon>
        <taxon>Aphelenchoidea</taxon>
        <taxon>Aphelenchoididae</taxon>
        <taxon>Bursaphelenchus</taxon>
    </lineage>
</organism>
<dbReference type="Pfam" id="PF04155">
    <property type="entry name" value="Ground-like"/>
    <property type="match status" value="1"/>
</dbReference>
<reference evidence="15" key="2">
    <citation type="submission" date="2020-09" db="EMBL/GenBank/DDBJ databases">
        <authorList>
            <person name="Kikuchi T."/>
        </authorList>
    </citation>
    <scope>NUCLEOTIDE SEQUENCE</scope>
    <source>
        <strain evidence="15">Ka4C1</strain>
    </source>
</reference>
<dbReference type="CDD" id="cd01296">
    <property type="entry name" value="Imidazolone-5PH"/>
    <property type="match status" value="1"/>
</dbReference>
<dbReference type="InterPro" id="IPR005920">
    <property type="entry name" value="HutI"/>
</dbReference>
<evidence type="ECO:0000313" key="15">
    <source>
        <dbReference type="EMBL" id="CAD5231564.1"/>
    </source>
</evidence>
<dbReference type="Gene3D" id="3.20.20.140">
    <property type="entry name" value="Metal-dependent hydrolases"/>
    <property type="match status" value="1"/>
</dbReference>
<proteinExistence type="inferred from homology"/>
<evidence type="ECO:0000256" key="4">
    <source>
        <dbReference type="ARBA" id="ARBA00008002"/>
    </source>
</evidence>
<dbReference type="FunFam" id="3.20.20.140:FF:000007">
    <property type="entry name" value="Imidazolonepropionase"/>
    <property type="match status" value="1"/>
</dbReference>
<reference evidence="18" key="1">
    <citation type="submission" date="2016-11" db="UniProtKB">
        <authorList>
            <consortium name="WormBaseParasite"/>
        </authorList>
    </citation>
    <scope>IDENTIFICATION</scope>
</reference>
<dbReference type="PRINTS" id="PR01217">
    <property type="entry name" value="PRICHEXTENSN"/>
</dbReference>
<evidence type="ECO:0000256" key="6">
    <source>
        <dbReference type="ARBA" id="ARBA00013406"/>
    </source>
</evidence>
<evidence type="ECO:0000256" key="11">
    <source>
        <dbReference type="ARBA" id="ARBA00023004"/>
    </source>
</evidence>
<evidence type="ECO:0000256" key="7">
    <source>
        <dbReference type="ARBA" id="ARBA00022723"/>
    </source>
</evidence>
<dbReference type="Pfam" id="PF01979">
    <property type="entry name" value="Amidohydro_1"/>
    <property type="match status" value="1"/>
</dbReference>
<keyword evidence="7" id="KW-0479">Metal-binding</keyword>
<comment type="pathway">
    <text evidence="3">Amino-acid degradation; L-histidine degradation into L-glutamate; N-formimidoyl-L-glutamate from L-histidine: step 3/3.</text>
</comment>
<gene>
    <name evidence="15" type="ORF">BXYJ_LOCUS11660</name>
</gene>
<keyword evidence="17" id="KW-1185">Reference proteome</keyword>
<evidence type="ECO:0000259" key="13">
    <source>
        <dbReference type="Pfam" id="PF01979"/>
    </source>
</evidence>
<dbReference type="eggNOG" id="KOG3968">
    <property type="taxonomic scope" value="Eukaryota"/>
</dbReference>
<dbReference type="Proteomes" id="UP000095284">
    <property type="component" value="Unplaced"/>
</dbReference>
<evidence type="ECO:0000256" key="8">
    <source>
        <dbReference type="ARBA" id="ARBA00022801"/>
    </source>
</evidence>
<evidence type="ECO:0000259" key="14">
    <source>
        <dbReference type="Pfam" id="PF04155"/>
    </source>
</evidence>